<protein>
    <submittedName>
        <fullName evidence="2">Uncharacterized protein</fullName>
    </submittedName>
</protein>
<keyword evidence="1" id="KW-0472">Membrane</keyword>
<keyword evidence="1" id="KW-0812">Transmembrane</keyword>
<dbReference type="RefSeq" id="WP_142174064.1">
    <property type="nucleotide sequence ID" value="NZ_JABRWL010000001.1"/>
</dbReference>
<comment type="caution">
    <text evidence="2">The sequence shown here is derived from an EMBL/GenBank/DDBJ whole genome shotgun (WGS) entry which is preliminary data.</text>
</comment>
<dbReference type="EMBL" id="JABRWM010000002">
    <property type="protein sequence ID" value="NRF17716.1"/>
    <property type="molecule type" value="Genomic_DNA"/>
</dbReference>
<keyword evidence="1" id="KW-1133">Transmembrane helix</keyword>
<dbReference type="Proteomes" id="UP001155820">
    <property type="component" value="Unassembled WGS sequence"/>
</dbReference>
<feature type="transmembrane region" description="Helical" evidence="1">
    <location>
        <begin position="96"/>
        <end position="119"/>
    </location>
</feature>
<proteinExistence type="predicted"/>
<keyword evidence="3" id="KW-1185">Reference proteome</keyword>
<gene>
    <name evidence="2" type="ORF">FOB26_00900</name>
</gene>
<evidence type="ECO:0000313" key="2">
    <source>
        <dbReference type="EMBL" id="NRF17716.1"/>
    </source>
</evidence>
<geneLocation type="plasmid" evidence="2">
    <name>unnamed2</name>
</geneLocation>
<sequence>MSWSTFLNPLLPDFFRIYPVNRKLLKRMEVWQTHEAFADIRKLGDDDLKKYIESEWVRAKELDDKLSKLTATLSIALTVGGAVAKTVVDGLAPSTIKYIVLALLFVSMLFFLWGALVGFQGLRPKPRYGYGSKYLAIIAEGGAGGRQAMENAACGFETVNLVRANEASLAIGLIRNGVFAFAIAMAVSFISPSKAQEPAPALPKFELVVVQSRIVGFEACNPRDDAS</sequence>
<keyword evidence="2" id="KW-0614">Plasmid</keyword>
<evidence type="ECO:0000313" key="3">
    <source>
        <dbReference type="Proteomes" id="UP001155820"/>
    </source>
</evidence>
<reference evidence="2" key="1">
    <citation type="submission" date="2019-07" db="EMBL/GenBank/DDBJ databases">
        <title>FDA dAtabase for Regulatory Grade micrObial Sequences (FDA-ARGOS): Supporting development and validation of Infectious Disease Dx tests.</title>
        <authorList>
            <person name="Bachman M."/>
            <person name="Young C."/>
            <person name="Tallon L."/>
            <person name="Sadzewicz L."/>
            <person name="Vavikolanu K."/>
            <person name="Mehta A."/>
            <person name="Aluvathingal J."/>
            <person name="Nadendla S."/>
            <person name="Nandy P."/>
            <person name="Geyer C."/>
            <person name="Yan Y."/>
            <person name="Sichtig H."/>
        </authorList>
    </citation>
    <scope>NUCLEOTIDE SEQUENCE</scope>
    <source>
        <strain evidence="2">FDAARGOS_618</strain>
        <plasmid evidence="2">unnamed2</plasmid>
    </source>
</reference>
<organism evidence="2 3">
    <name type="scientific">Agrobacterium pusense</name>
    <dbReference type="NCBI Taxonomy" id="648995"/>
    <lineage>
        <taxon>Bacteria</taxon>
        <taxon>Pseudomonadati</taxon>
        <taxon>Pseudomonadota</taxon>
        <taxon>Alphaproteobacteria</taxon>
        <taxon>Hyphomicrobiales</taxon>
        <taxon>Rhizobiaceae</taxon>
        <taxon>Rhizobium/Agrobacterium group</taxon>
        <taxon>Agrobacterium</taxon>
    </lineage>
</organism>
<evidence type="ECO:0000256" key="1">
    <source>
        <dbReference type="SAM" id="Phobius"/>
    </source>
</evidence>
<dbReference type="AlphaFoldDB" id="A0AA44EFE1"/>
<accession>A0AA44EFE1</accession>
<feature type="transmembrane region" description="Helical" evidence="1">
    <location>
        <begin position="66"/>
        <end position="84"/>
    </location>
</feature>
<name>A0AA44EFE1_9HYPH</name>